<dbReference type="OrthoDB" id="492742at2759"/>
<accession>A0A1Q9E3E0</accession>
<comment type="caution">
    <text evidence="1">The sequence shown here is derived from an EMBL/GenBank/DDBJ whole genome shotgun (WGS) entry which is preliminary data.</text>
</comment>
<proteinExistence type="predicted"/>
<dbReference type="AlphaFoldDB" id="A0A1Q9E3E0"/>
<reference evidence="1 2" key="1">
    <citation type="submission" date="2016-02" db="EMBL/GenBank/DDBJ databases">
        <title>Genome analysis of coral dinoflagellate symbionts highlights evolutionary adaptations to a symbiotic lifestyle.</title>
        <authorList>
            <person name="Aranda M."/>
            <person name="Li Y."/>
            <person name="Liew Y.J."/>
            <person name="Baumgarten S."/>
            <person name="Simakov O."/>
            <person name="Wilson M."/>
            <person name="Piel J."/>
            <person name="Ashoor H."/>
            <person name="Bougouffa S."/>
            <person name="Bajic V.B."/>
            <person name="Ryu T."/>
            <person name="Ravasi T."/>
            <person name="Bayer T."/>
            <person name="Micklem G."/>
            <person name="Kim H."/>
            <person name="Bhak J."/>
            <person name="Lajeunesse T.C."/>
            <person name="Voolstra C.R."/>
        </authorList>
    </citation>
    <scope>NUCLEOTIDE SEQUENCE [LARGE SCALE GENOMIC DNA]</scope>
    <source>
        <strain evidence="1 2">CCMP2467</strain>
    </source>
</reference>
<name>A0A1Q9E3E0_SYMMI</name>
<evidence type="ECO:0000313" key="2">
    <source>
        <dbReference type="Proteomes" id="UP000186817"/>
    </source>
</evidence>
<dbReference type="EMBL" id="LSRX01000277">
    <property type="protein sequence ID" value="OLQ01945.1"/>
    <property type="molecule type" value="Genomic_DNA"/>
</dbReference>
<organism evidence="1 2">
    <name type="scientific">Symbiodinium microadriaticum</name>
    <name type="common">Dinoflagellate</name>
    <name type="synonym">Zooxanthella microadriatica</name>
    <dbReference type="NCBI Taxonomy" id="2951"/>
    <lineage>
        <taxon>Eukaryota</taxon>
        <taxon>Sar</taxon>
        <taxon>Alveolata</taxon>
        <taxon>Dinophyceae</taxon>
        <taxon>Suessiales</taxon>
        <taxon>Symbiodiniaceae</taxon>
        <taxon>Symbiodinium</taxon>
    </lineage>
</organism>
<protein>
    <submittedName>
        <fullName evidence="1">Uncharacterized protein</fullName>
    </submittedName>
</protein>
<evidence type="ECO:0000313" key="1">
    <source>
        <dbReference type="EMBL" id="OLQ01945.1"/>
    </source>
</evidence>
<sequence length="116" mass="12921">MARQPRKLARELAATQSAEAALAIFRRSAADFDDIHATACLRQVALFWPRVQKDKDALELQKLLHRLRQRAPALDVEATVINAWSLAKLQEAQAAIPAGFQEALCSAVERRRYAVG</sequence>
<keyword evidence="2" id="KW-1185">Reference proteome</keyword>
<dbReference type="Proteomes" id="UP000186817">
    <property type="component" value="Unassembled WGS sequence"/>
</dbReference>
<gene>
    <name evidence="1" type="ORF">AK812_SmicGene15261</name>
</gene>